<comment type="similarity">
    <text evidence="2">Belongs to the UPF0053 family.</text>
</comment>
<keyword evidence="6 10" id="KW-1133">Transmembrane helix</keyword>
<evidence type="ECO:0000259" key="13">
    <source>
        <dbReference type="PROSITE" id="PS51846"/>
    </source>
</evidence>
<organism evidence="14 15">
    <name type="scientific">Propioniciclava soli</name>
    <dbReference type="NCBI Taxonomy" id="2775081"/>
    <lineage>
        <taxon>Bacteria</taxon>
        <taxon>Bacillati</taxon>
        <taxon>Actinomycetota</taxon>
        <taxon>Actinomycetes</taxon>
        <taxon>Propionibacteriales</taxon>
        <taxon>Propionibacteriaceae</taxon>
        <taxon>Propioniciclava</taxon>
    </lineage>
</organism>
<name>A0ABZ3CD64_9ACTN</name>
<evidence type="ECO:0000313" key="14">
    <source>
        <dbReference type="EMBL" id="WZW99635.1"/>
    </source>
</evidence>
<accession>A0ABZ3CD64</accession>
<gene>
    <name evidence="14" type="ORF">PCC79_05410</name>
</gene>
<dbReference type="InterPro" id="IPR051676">
    <property type="entry name" value="UPF0053_domain"/>
</dbReference>
<dbReference type="InterPro" id="IPR000644">
    <property type="entry name" value="CBS_dom"/>
</dbReference>
<feature type="domain" description="CNNM transmembrane" evidence="13">
    <location>
        <begin position="1"/>
        <end position="202"/>
    </location>
</feature>
<feature type="transmembrane region" description="Helical" evidence="11">
    <location>
        <begin position="134"/>
        <end position="157"/>
    </location>
</feature>
<keyword evidence="5" id="KW-0677">Repeat</keyword>
<dbReference type="Gene3D" id="3.30.465.10">
    <property type="match status" value="1"/>
</dbReference>
<dbReference type="InterPro" id="IPR005170">
    <property type="entry name" value="Transptr-assoc_dom"/>
</dbReference>
<keyword evidence="8 10" id="KW-0472">Membrane</keyword>
<dbReference type="Pfam" id="PF03471">
    <property type="entry name" value="CorC_HlyC"/>
    <property type="match status" value="1"/>
</dbReference>
<keyword evidence="3" id="KW-1003">Cell membrane</keyword>
<evidence type="ECO:0000256" key="8">
    <source>
        <dbReference type="ARBA" id="ARBA00023136"/>
    </source>
</evidence>
<dbReference type="SMART" id="SM01091">
    <property type="entry name" value="CorC_HlyC"/>
    <property type="match status" value="1"/>
</dbReference>
<feature type="transmembrane region" description="Helical" evidence="11">
    <location>
        <begin position="6"/>
        <end position="31"/>
    </location>
</feature>
<dbReference type="Pfam" id="PF01595">
    <property type="entry name" value="CNNM"/>
    <property type="match status" value="1"/>
</dbReference>
<evidence type="ECO:0000256" key="11">
    <source>
        <dbReference type="SAM" id="Phobius"/>
    </source>
</evidence>
<dbReference type="InterPro" id="IPR036318">
    <property type="entry name" value="FAD-bd_PCMH-like_sf"/>
</dbReference>
<comment type="subcellular location">
    <subcellularLocation>
        <location evidence="1">Cell membrane</location>
        <topology evidence="1">Multi-pass membrane protein</topology>
    </subcellularLocation>
</comment>
<evidence type="ECO:0000256" key="7">
    <source>
        <dbReference type="ARBA" id="ARBA00023122"/>
    </source>
</evidence>
<dbReference type="Gene3D" id="3.10.580.10">
    <property type="entry name" value="CBS-domain"/>
    <property type="match status" value="1"/>
</dbReference>
<dbReference type="InterPro" id="IPR002550">
    <property type="entry name" value="CNNM"/>
</dbReference>
<dbReference type="EMBL" id="CP115965">
    <property type="protein sequence ID" value="WZW99635.1"/>
    <property type="molecule type" value="Genomic_DNA"/>
</dbReference>
<feature type="transmembrane region" description="Helical" evidence="11">
    <location>
        <begin position="98"/>
        <end position="122"/>
    </location>
</feature>
<feature type="transmembrane region" description="Helical" evidence="11">
    <location>
        <begin position="52"/>
        <end position="78"/>
    </location>
</feature>
<evidence type="ECO:0000313" key="15">
    <source>
        <dbReference type="Proteomes" id="UP001434337"/>
    </source>
</evidence>
<evidence type="ECO:0000256" key="1">
    <source>
        <dbReference type="ARBA" id="ARBA00004651"/>
    </source>
</evidence>
<evidence type="ECO:0000259" key="12">
    <source>
        <dbReference type="PROSITE" id="PS51371"/>
    </source>
</evidence>
<evidence type="ECO:0000256" key="9">
    <source>
        <dbReference type="PROSITE-ProRule" id="PRU00703"/>
    </source>
</evidence>
<dbReference type="PROSITE" id="PS51846">
    <property type="entry name" value="CNNM"/>
    <property type="match status" value="1"/>
</dbReference>
<keyword evidence="7 9" id="KW-0129">CBS domain</keyword>
<dbReference type="RefSeq" id="WP_332836180.1">
    <property type="nucleotide sequence ID" value="NZ_CP115965.1"/>
</dbReference>
<evidence type="ECO:0000256" key="6">
    <source>
        <dbReference type="ARBA" id="ARBA00022989"/>
    </source>
</evidence>
<dbReference type="InterPro" id="IPR016169">
    <property type="entry name" value="FAD-bd_PCMH_sub2"/>
</dbReference>
<dbReference type="SUPFAM" id="SSF56176">
    <property type="entry name" value="FAD-binding/transporter-associated domain-like"/>
    <property type="match status" value="1"/>
</dbReference>
<protein>
    <submittedName>
        <fullName evidence="14">Hemolysin family protein</fullName>
    </submittedName>
</protein>
<reference evidence="14 15" key="1">
    <citation type="journal article" date="2023" name="Environ Microbiome">
        <title>A coral-associated actinobacterium mitigates coral bleaching under heat stress.</title>
        <authorList>
            <person name="Li J."/>
            <person name="Zou Y."/>
            <person name="Li Q."/>
            <person name="Zhang J."/>
            <person name="Bourne D.G."/>
            <person name="Lyu Y."/>
            <person name="Liu C."/>
            <person name="Zhang S."/>
        </authorList>
    </citation>
    <scope>NUCLEOTIDE SEQUENCE [LARGE SCALE GENOMIC DNA]</scope>
    <source>
        <strain evidence="14 15">SCSIO 13291</strain>
    </source>
</reference>
<dbReference type="PANTHER" id="PTHR43099:SF5">
    <property type="entry name" value="HLYC_CORC FAMILY TRANSPORTER"/>
    <property type="match status" value="1"/>
</dbReference>
<evidence type="ECO:0000256" key="3">
    <source>
        <dbReference type="ARBA" id="ARBA00022475"/>
    </source>
</evidence>
<dbReference type="CDD" id="cd04590">
    <property type="entry name" value="CBS_pair_CorC_HlyC_assoc"/>
    <property type="match status" value="1"/>
</dbReference>
<evidence type="ECO:0000256" key="5">
    <source>
        <dbReference type="ARBA" id="ARBA00022737"/>
    </source>
</evidence>
<evidence type="ECO:0000256" key="4">
    <source>
        <dbReference type="ARBA" id="ARBA00022692"/>
    </source>
</evidence>
<dbReference type="InterPro" id="IPR046342">
    <property type="entry name" value="CBS_dom_sf"/>
</dbReference>
<keyword evidence="4 10" id="KW-0812">Transmembrane</keyword>
<dbReference type="PROSITE" id="PS51371">
    <property type="entry name" value="CBS"/>
    <property type="match status" value="2"/>
</dbReference>
<dbReference type="Pfam" id="PF00571">
    <property type="entry name" value="CBS"/>
    <property type="match status" value="2"/>
</dbReference>
<keyword evidence="15" id="KW-1185">Reference proteome</keyword>
<evidence type="ECO:0000256" key="2">
    <source>
        <dbReference type="ARBA" id="ARBA00006337"/>
    </source>
</evidence>
<sequence>MNPTVSNIVLILLFILIGGVFAAAEMALVSLRESQVRALSTRGKRGKTVGSLAGDPNLFLSAVQIGVTLSGFLSAAFGGATLAGELAPVLVGWGVPEAAASAVALVLITIAISYVSIVVGELSAKRLAMQRAEAFAMALAPLVNVIATITRPVIWFLGVSTNVVVRLLGGDPKASREEVTDEELRAMVSSSVTLGDEERQIVDEVFAAGQVSLREAMVPRTEVDFLDGDMPAHKAARQVADGSHSRYPVIGRDVDDVLGFLHVRDLFDLDPSARNAPISQLVRPVAALPQTVRILRALSIMQAANDHLVVVRDEYGGTAGIVTIEDLVEELIGDITDEFDLEVPDDAEVPDELDGLTTLEQFAERYGLTLPDGPYDTVAGYLMATLGRLPEAGDSVRGVVSSVGTEESVPQDVELTVTELDGRRASRLRLTRHGVPALGLAQE</sequence>
<feature type="domain" description="CBS" evidence="12">
    <location>
        <begin position="217"/>
        <end position="278"/>
    </location>
</feature>
<feature type="domain" description="CBS" evidence="12">
    <location>
        <begin position="281"/>
        <end position="338"/>
    </location>
</feature>
<proteinExistence type="inferred from homology"/>
<dbReference type="Proteomes" id="UP001434337">
    <property type="component" value="Chromosome"/>
</dbReference>
<dbReference type="InterPro" id="IPR044751">
    <property type="entry name" value="Ion_transp-like_CBS"/>
</dbReference>
<evidence type="ECO:0000256" key="10">
    <source>
        <dbReference type="PROSITE-ProRule" id="PRU01193"/>
    </source>
</evidence>
<dbReference type="PANTHER" id="PTHR43099">
    <property type="entry name" value="UPF0053 PROTEIN YRKA"/>
    <property type="match status" value="1"/>
</dbReference>
<dbReference type="SUPFAM" id="SSF54631">
    <property type="entry name" value="CBS-domain pair"/>
    <property type="match status" value="1"/>
</dbReference>